<sequence length="989" mass="111666">MVVSAKLPMLNLNEFDLWKMRIEQYFLMTDYALWEVIFNGDSPPPTRSVNGVEKPYYPTTVEEKLAKKNELKARGTLLMALPNEHQLKFNSYKTAESLMKAIEKRFGDLETLSMDDLYNNLKIYEAEVMGSSNTTQNIQNVAFVSSNNTDSTNKAVNIAHGVSAASSKTNASNLPNVDSLRDGLKVADGNVDYKSQKIPTENKKESRECNAFKHQDNRNREAPRRTVLVEDNTSNALVSLYDGLGYNWSDQAKDGPTNFALMAYTSSSSSSFENSDIKGTSCPLNLIWYLLMSILLVKTSERKIKTVSAPIIKDWVSGSKDEDEIKTKSKQIKPSFAKIKFVKSTEHVKSPKKSAKQTSSRVAVSVNTVRPINTTYPRLIMNGQFTTRVAGEGVIDSGCFRYKTGNMSYLSKYKEIDGGYVAFGGDPKGGKIIDTECVVLSLNFKLLDECQVLLRVPRKNNMYIIDLRNVAPSGGLKDEIVDVAGKKCTKVPRNENEVQDPVKEGDNNDQEKDVKIKKRPLENNLNKNLKDCLVKGRLLTLTDLILQDKDANRNKMFTPASTDGSTYVYLGGSILVNAATLPNVDLPIDPLMPDLKDIANLQDTRIFRGAYDDEVKGEKADFNNLELTTVVSPIPTTKIHKDHPKEQIIGDTLSALQTRRMTKTSQEHAMVSYIKKKRRTNHKDYQNCLLACFLSQIEPKKVIQALQDPSWIEAMQDELLQFKLQKVFAPVAKIEAIRLFLAYASFMEFIVYQMDVKSAFMYGTIEEEVYVCQPLSFEDPHFPNKVYKVEKALYGLHQAPRAWYKTLSTYLLENGFRRRIIDKTLFIKKDKGDILINEHEVSDEFYGGAHFRLRVASHVETASTLIETNKALLKDEEAVDVDVHLYRSMIRSLMYLIASRPDIMFVVYACARFQVTPKVSHLHAVKRIFKYLKDSDYARASLDRKSTIGGCQFLRKILISWQCKKQTVVANSTTEAEYVVAASCCGQVS</sequence>
<proteinExistence type="predicted"/>
<dbReference type="EMBL" id="BKCJ010007280">
    <property type="protein sequence ID" value="GEU76435.1"/>
    <property type="molecule type" value="Genomic_DNA"/>
</dbReference>
<dbReference type="InterPro" id="IPR013103">
    <property type="entry name" value="RVT_2"/>
</dbReference>
<dbReference type="AlphaFoldDB" id="A0A6L2MVP4"/>
<accession>A0A6L2MVP4</accession>
<evidence type="ECO:0000256" key="1">
    <source>
        <dbReference type="SAM" id="MobiDB-lite"/>
    </source>
</evidence>
<comment type="caution">
    <text evidence="3">The sequence shown here is derived from an EMBL/GenBank/DDBJ whole genome shotgun (WGS) entry which is preliminary data.</text>
</comment>
<feature type="domain" description="Reverse transcriptase Ty1/copia-type" evidence="2">
    <location>
        <begin position="724"/>
        <end position="836"/>
    </location>
</feature>
<organism evidence="3">
    <name type="scientific">Tanacetum cinerariifolium</name>
    <name type="common">Dalmatian daisy</name>
    <name type="synonym">Chrysanthemum cinerariifolium</name>
    <dbReference type="NCBI Taxonomy" id="118510"/>
    <lineage>
        <taxon>Eukaryota</taxon>
        <taxon>Viridiplantae</taxon>
        <taxon>Streptophyta</taxon>
        <taxon>Embryophyta</taxon>
        <taxon>Tracheophyta</taxon>
        <taxon>Spermatophyta</taxon>
        <taxon>Magnoliopsida</taxon>
        <taxon>eudicotyledons</taxon>
        <taxon>Gunneridae</taxon>
        <taxon>Pentapetalae</taxon>
        <taxon>asterids</taxon>
        <taxon>campanulids</taxon>
        <taxon>Asterales</taxon>
        <taxon>Asteraceae</taxon>
        <taxon>Asteroideae</taxon>
        <taxon>Anthemideae</taxon>
        <taxon>Anthemidinae</taxon>
        <taxon>Tanacetum</taxon>
    </lineage>
</organism>
<evidence type="ECO:0000259" key="2">
    <source>
        <dbReference type="Pfam" id="PF07727"/>
    </source>
</evidence>
<protein>
    <recommendedName>
        <fullName evidence="2">Reverse transcriptase Ty1/copia-type domain-containing protein</fullName>
    </recommendedName>
</protein>
<dbReference type="CDD" id="cd09272">
    <property type="entry name" value="RNase_HI_RT_Ty1"/>
    <property type="match status" value="1"/>
</dbReference>
<dbReference type="PANTHER" id="PTHR11439:SF509">
    <property type="entry name" value="RNA-DIRECTED DNA POLYMERASE"/>
    <property type="match status" value="1"/>
</dbReference>
<evidence type="ECO:0000313" key="3">
    <source>
        <dbReference type="EMBL" id="GEU76435.1"/>
    </source>
</evidence>
<reference evidence="3" key="1">
    <citation type="journal article" date="2019" name="Sci. Rep.">
        <title>Draft genome of Tanacetum cinerariifolium, the natural source of mosquito coil.</title>
        <authorList>
            <person name="Yamashiro T."/>
            <person name="Shiraishi A."/>
            <person name="Satake H."/>
            <person name="Nakayama K."/>
        </authorList>
    </citation>
    <scope>NUCLEOTIDE SEQUENCE</scope>
</reference>
<dbReference type="PANTHER" id="PTHR11439">
    <property type="entry name" value="GAG-POL-RELATED RETROTRANSPOSON"/>
    <property type="match status" value="1"/>
</dbReference>
<dbReference type="Pfam" id="PF07727">
    <property type="entry name" value="RVT_2"/>
    <property type="match status" value="1"/>
</dbReference>
<feature type="region of interest" description="Disordered" evidence="1">
    <location>
        <begin position="492"/>
        <end position="514"/>
    </location>
</feature>
<name>A0A6L2MVP4_TANCI</name>
<gene>
    <name evidence="3" type="ORF">Tci_048413</name>
</gene>